<dbReference type="GO" id="GO:0006310">
    <property type="term" value="P:DNA recombination"/>
    <property type="evidence" value="ECO:0007669"/>
    <property type="project" value="UniProtKB-KW"/>
</dbReference>
<evidence type="ECO:0000259" key="18">
    <source>
        <dbReference type="PROSITE" id="PS50013"/>
    </source>
</evidence>
<dbReference type="SUPFAM" id="SSF54160">
    <property type="entry name" value="Chromo domain-like"/>
    <property type="match status" value="1"/>
</dbReference>
<dbReference type="InterPro" id="IPR043502">
    <property type="entry name" value="DNA/RNA_pol_sf"/>
</dbReference>
<evidence type="ECO:0000256" key="2">
    <source>
        <dbReference type="ARBA" id="ARBA00022670"/>
    </source>
</evidence>
<dbReference type="GO" id="GO:0003964">
    <property type="term" value="F:RNA-directed DNA polymerase activity"/>
    <property type="evidence" value="ECO:0007669"/>
    <property type="project" value="UniProtKB-KW"/>
</dbReference>
<reference evidence="21 22" key="1">
    <citation type="submission" date="2024-02" db="EMBL/GenBank/DDBJ databases">
        <title>High-quality chromosome-scale genome assembly of Pensacola bahiagrass (Paspalum notatum Flugge var. saurae).</title>
        <authorList>
            <person name="Vega J.M."/>
            <person name="Podio M."/>
            <person name="Orjuela J."/>
            <person name="Siena L.A."/>
            <person name="Pessino S.C."/>
            <person name="Combes M.C."/>
            <person name="Mariac C."/>
            <person name="Albertini E."/>
            <person name="Pupilli F."/>
            <person name="Ortiz J.P.A."/>
            <person name="Leblanc O."/>
        </authorList>
    </citation>
    <scope>NUCLEOTIDE SEQUENCE [LARGE SCALE GENOMIC DNA]</scope>
    <source>
        <strain evidence="21">R1</strain>
        <tissue evidence="21">Leaf</tissue>
    </source>
</reference>
<dbReference type="InterPro" id="IPR050951">
    <property type="entry name" value="Retrovirus_Pol_polyprotein"/>
</dbReference>
<dbReference type="Gene3D" id="3.30.70.270">
    <property type="match status" value="2"/>
</dbReference>
<dbReference type="Pfam" id="PF17921">
    <property type="entry name" value="Integrase_H2C2"/>
    <property type="match status" value="1"/>
</dbReference>
<protein>
    <recommendedName>
        <fullName evidence="1">RNA-directed DNA polymerase</fullName>
        <ecNumber evidence="1">2.7.7.49</ecNumber>
    </recommendedName>
</protein>
<keyword evidence="4" id="KW-0548">Nucleotidyltransferase</keyword>
<name>A0AAQ3SDF8_PASNO</name>
<dbReference type="InterPro" id="IPR012337">
    <property type="entry name" value="RNaseH-like_sf"/>
</dbReference>
<keyword evidence="9" id="KW-0378">Hydrolase</keyword>
<evidence type="ECO:0000256" key="10">
    <source>
        <dbReference type="ARBA" id="ARBA00022842"/>
    </source>
</evidence>
<dbReference type="InterPro" id="IPR001878">
    <property type="entry name" value="Znf_CCHC"/>
</dbReference>
<dbReference type="InterPro" id="IPR001584">
    <property type="entry name" value="Integrase_cat-core"/>
</dbReference>
<evidence type="ECO:0000256" key="5">
    <source>
        <dbReference type="ARBA" id="ARBA00022722"/>
    </source>
</evidence>
<dbReference type="PANTHER" id="PTHR37984:SF5">
    <property type="entry name" value="PROTEIN NYNRIN-LIKE"/>
    <property type="match status" value="1"/>
</dbReference>
<keyword evidence="5" id="KW-0540">Nuclease</keyword>
<proteinExistence type="predicted"/>
<feature type="domain" description="CCHC-type" evidence="19">
    <location>
        <begin position="141"/>
        <end position="155"/>
    </location>
</feature>
<dbReference type="Pfam" id="PF00078">
    <property type="entry name" value="RVT_1"/>
    <property type="match status" value="1"/>
</dbReference>
<evidence type="ECO:0000259" key="20">
    <source>
        <dbReference type="PROSITE" id="PS50994"/>
    </source>
</evidence>
<dbReference type="Gene3D" id="3.10.10.10">
    <property type="entry name" value="HIV Type 1 Reverse Transcriptase, subunit A, domain 1"/>
    <property type="match status" value="1"/>
</dbReference>
<dbReference type="Pfam" id="PF08284">
    <property type="entry name" value="RVP_2"/>
    <property type="match status" value="1"/>
</dbReference>
<keyword evidence="13" id="KW-0239">DNA-directed DNA polymerase</keyword>
<dbReference type="GO" id="GO:0004519">
    <property type="term" value="F:endonuclease activity"/>
    <property type="evidence" value="ECO:0007669"/>
    <property type="project" value="UniProtKB-KW"/>
</dbReference>
<dbReference type="CDD" id="cd01647">
    <property type="entry name" value="RT_LTR"/>
    <property type="match status" value="1"/>
</dbReference>
<dbReference type="FunFam" id="3.30.70.270:FF:000020">
    <property type="entry name" value="Transposon Tf2-6 polyprotein-like Protein"/>
    <property type="match status" value="1"/>
</dbReference>
<keyword evidence="10" id="KW-0460">Magnesium</keyword>
<evidence type="ECO:0000259" key="19">
    <source>
        <dbReference type="PROSITE" id="PS50158"/>
    </source>
</evidence>
<keyword evidence="14" id="KW-0238">DNA-binding</keyword>
<evidence type="ECO:0000256" key="3">
    <source>
        <dbReference type="ARBA" id="ARBA00022679"/>
    </source>
</evidence>
<dbReference type="InterPro" id="IPR041588">
    <property type="entry name" value="Integrase_H2C2"/>
</dbReference>
<accession>A0AAQ3SDF8</accession>
<feature type="region of interest" description="Disordered" evidence="17">
    <location>
        <begin position="67"/>
        <end position="90"/>
    </location>
</feature>
<keyword evidence="22" id="KW-1185">Reference proteome</keyword>
<dbReference type="EMBL" id="CP144745">
    <property type="protein sequence ID" value="WVZ51203.1"/>
    <property type="molecule type" value="Genomic_DNA"/>
</dbReference>
<dbReference type="SUPFAM" id="SSF56672">
    <property type="entry name" value="DNA/RNA polymerases"/>
    <property type="match status" value="1"/>
</dbReference>
<dbReference type="FunFam" id="3.10.20.370:FF:000001">
    <property type="entry name" value="Retrovirus-related Pol polyprotein from transposon 17.6-like protein"/>
    <property type="match status" value="1"/>
</dbReference>
<keyword evidence="15" id="KW-0233">DNA recombination</keyword>
<dbReference type="InterPro" id="IPR036397">
    <property type="entry name" value="RNaseH_sf"/>
</dbReference>
<keyword evidence="11" id="KW-0229">DNA integration</keyword>
<evidence type="ECO:0000256" key="7">
    <source>
        <dbReference type="ARBA" id="ARBA00022750"/>
    </source>
</evidence>
<evidence type="ECO:0000256" key="17">
    <source>
        <dbReference type="SAM" id="MobiDB-lite"/>
    </source>
</evidence>
<keyword evidence="2" id="KW-0645">Protease</keyword>
<evidence type="ECO:0000256" key="14">
    <source>
        <dbReference type="ARBA" id="ARBA00023125"/>
    </source>
</evidence>
<dbReference type="SUPFAM" id="SSF50630">
    <property type="entry name" value="Acid proteases"/>
    <property type="match status" value="1"/>
</dbReference>
<feature type="compositionally biased region" description="Low complexity" evidence="17">
    <location>
        <begin position="78"/>
        <end position="87"/>
    </location>
</feature>
<dbReference type="PROSITE" id="PS50158">
    <property type="entry name" value="ZF_CCHC"/>
    <property type="match status" value="1"/>
</dbReference>
<evidence type="ECO:0000256" key="4">
    <source>
        <dbReference type="ARBA" id="ARBA00022695"/>
    </source>
</evidence>
<feature type="compositionally biased region" description="Low complexity" evidence="17">
    <location>
        <begin position="130"/>
        <end position="140"/>
    </location>
</feature>
<dbReference type="FunFam" id="1.10.340.70:FF:000001">
    <property type="entry name" value="Retrovirus-related Pol polyprotein from transposon gypsy-like Protein"/>
    <property type="match status" value="1"/>
</dbReference>
<evidence type="ECO:0000313" key="22">
    <source>
        <dbReference type="Proteomes" id="UP001341281"/>
    </source>
</evidence>
<keyword evidence="16" id="KW-0862">Zinc</keyword>
<dbReference type="CDD" id="cd09274">
    <property type="entry name" value="RNase_HI_RT_Ty3"/>
    <property type="match status" value="1"/>
</dbReference>
<dbReference type="Gene3D" id="1.10.340.70">
    <property type="match status" value="1"/>
</dbReference>
<evidence type="ECO:0000256" key="8">
    <source>
        <dbReference type="ARBA" id="ARBA00022759"/>
    </source>
</evidence>
<feature type="region of interest" description="Disordered" evidence="17">
    <location>
        <begin position="104"/>
        <end position="174"/>
    </location>
</feature>
<keyword evidence="7" id="KW-0064">Aspartyl protease</keyword>
<dbReference type="FunFam" id="3.30.420.10:FF:000032">
    <property type="entry name" value="Retrovirus-related Pol polyprotein from transposon 297-like Protein"/>
    <property type="match status" value="1"/>
</dbReference>
<organism evidence="21 22">
    <name type="scientific">Paspalum notatum var. saurae</name>
    <dbReference type="NCBI Taxonomy" id="547442"/>
    <lineage>
        <taxon>Eukaryota</taxon>
        <taxon>Viridiplantae</taxon>
        <taxon>Streptophyta</taxon>
        <taxon>Embryophyta</taxon>
        <taxon>Tracheophyta</taxon>
        <taxon>Spermatophyta</taxon>
        <taxon>Magnoliopsida</taxon>
        <taxon>Liliopsida</taxon>
        <taxon>Poales</taxon>
        <taxon>Poaceae</taxon>
        <taxon>PACMAD clade</taxon>
        <taxon>Panicoideae</taxon>
        <taxon>Andropogonodae</taxon>
        <taxon>Paspaleae</taxon>
        <taxon>Paspalinae</taxon>
        <taxon>Paspalum</taxon>
    </lineage>
</organism>
<dbReference type="GO" id="GO:0003887">
    <property type="term" value="F:DNA-directed DNA polymerase activity"/>
    <property type="evidence" value="ECO:0007669"/>
    <property type="project" value="UniProtKB-KW"/>
</dbReference>
<evidence type="ECO:0000313" key="21">
    <source>
        <dbReference type="EMBL" id="WVZ51203.1"/>
    </source>
</evidence>
<keyword evidence="12" id="KW-0695">RNA-directed DNA polymerase</keyword>
<dbReference type="PANTHER" id="PTHR37984">
    <property type="entry name" value="PROTEIN CBG26694"/>
    <property type="match status" value="1"/>
</dbReference>
<keyword evidence="3" id="KW-0808">Transferase</keyword>
<dbReference type="Pfam" id="PF24626">
    <property type="entry name" value="SH3_Tf2-1"/>
    <property type="match status" value="1"/>
</dbReference>
<gene>
    <name evidence="21" type="ORF">U9M48_002365</name>
</gene>
<evidence type="ECO:0000256" key="13">
    <source>
        <dbReference type="ARBA" id="ARBA00022932"/>
    </source>
</evidence>
<dbReference type="Proteomes" id="UP001341281">
    <property type="component" value="Chromosome 01"/>
</dbReference>
<dbReference type="SUPFAM" id="SSF53098">
    <property type="entry name" value="Ribonuclease H-like"/>
    <property type="match status" value="1"/>
</dbReference>
<feature type="domain" description="Integrase catalytic" evidence="20">
    <location>
        <begin position="942"/>
        <end position="1105"/>
    </location>
</feature>
<dbReference type="InterPro" id="IPR016197">
    <property type="entry name" value="Chromo-like_dom_sf"/>
</dbReference>
<dbReference type="Gene3D" id="2.40.70.10">
    <property type="entry name" value="Acid Proteases"/>
    <property type="match status" value="1"/>
</dbReference>
<dbReference type="GO" id="GO:0015074">
    <property type="term" value="P:DNA integration"/>
    <property type="evidence" value="ECO:0007669"/>
    <property type="project" value="UniProtKB-KW"/>
</dbReference>
<dbReference type="InterPro" id="IPR000477">
    <property type="entry name" value="RT_dom"/>
</dbReference>
<evidence type="ECO:0000256" key="1">
    <source>
        <dbReference type="ARBA" id="ARBA00012493"/>
    </source>
</evidence>
<evidence type="ECO:0000256" key="16">
    <source>
        <dbReference type="PROSITE-ProRule" id="PRU00047"/>
    </source>
</evidence>
<dbReference type="GO" id="GO:0003677">
    <property type="term" value="F:DNA binding"/>
    <property type="evidence" value="ECO:0007669"/>
    <property type="project" value="UniProtKB-KW"/>
</dbReference>
<evidence type="ECO:0000256" key="9">
    <source>
        <dbReference type="ARBA" id="ARBA00022801"/>
    </source>
</evidence>
<evidence type="ECO:0000256" key="12">
    <source>
        <dbReference type="ARBA" id="ARBA00022918"/>
    </source>
</evidence>
<dbReference type="PROSITE" id="PS50013">
    <property type="entry name" value="CHROMO_2"/>
    <property type="match status" value="1"/>
</dbReference>
<dbReference type="InterPro" id="IPR021109">
    <property type="entry name" value="Peptidase_aspartic_dom_sf"/>
</dbReference>
<dbReference type="InterPro" id="IPR043128">
    <property type="entry name" value="Rev_trsase/Diguanyl_cyclase"/>
</dbReference>
<dbReference type="Gene3D" id="3.30.420.10">
    <property type="entry name" value="Ribonuclease H-like superfamily/Ribonuclease H"/>
    <property type="match status" value="1"/>
</dbReference>
<evidence type="ECO:0000256" key="6">
    <source>
        <dbReference type="ARBA" id="ARBA00022723"/>
    </source>
</evidence>
<evidence type="ECO:0000256" key="15">
    <source>
        <dbReference type="ARBA" id="ARBA00023172"/>
    </source>
</evidence>
<keyword evidence="16" id="KW-0863">Zinc-finger</keyword>
<dbReference type="InterPro" id="IPR000953">
    <property type="entry name" value="Chromo/chromo_shadow_dom"/>
</dbReference>
<keyword evidence="8" id="KW-0255">Endonuclease</keyword>
<dbReference type="InterPro" id="IPR041373">
    <property type="entry name" value="RT_RNaseH"/>
</dbReference>
<feature type="domain" description="Chromo" evidence="18">
    <location>
        <begin position="1250"/>
        <end position="1298"/>
    </location>
</feature>
<dbReference type="PROSITE" id="PS50994">
    <property type="entry name" value="INTEGRASE"/>
    <property type="match status" value="1"/>
</dbReference>
<dbReference type="GO" id="GO:0006508">
    <property type="term" value="P:proteolysis"/>
    <property type="evidence" value="ECO:0007669"/>
    <property type="project" value="UniProtKB-KW"/>
</dbReference>
<keyword evidence="6" id="KW-0479">Metal-binding</keyword>
<dbReference type="CDD" id="cd00303">
    <property type="entry name" value="retropepsin_like"/>
    <property type="match status" value="1"/>
</dbReference>
<feature type="compositionally biased region" description="Low complexity" evidence="17">
    <location>
        <begin position="104"/>
        <end position="122"/>
    </location>
</feature>
<dbReference type="EC" id="2.7.7.49" evidence="1"/>
<evidence type="ECO:0000256" key="11">
    <source>
        <dbReference type="ARBA" id="ARBA00022908"/>
    </source>
</evidence>
<dbReference type="GO" id="GO:0008270">
    <property type="term" value="F:zinc ion binding"/>
    <property type="evidence" value="ECO:0007669"/>
    <property type="project" value="UniProtKB-KW"/>
</dbReference>
<dbReference type="GO" id="GO:0004190">
    <property type="term" value="F:aspartic-type endopeptidase activity"/>
    <property type="evidence" value="ECO:0007669"/>
    <property type="project" value="UniProtKB-KW"/>
</dbReference>
<dbReference type="InterPro" id="IPR056924">
    <property type="entry name" value="SH3_Tf2-1"/>
</dbReference>
<dbReference type="Pfam" id="PF17917">
    <property type="entry name" value="RT_RNaseH"/>
    <property type="match status" value="1"/>
</dbReference>
<sequence length="1298" mass="148731">MSVLEYVQAFVRLSQYSPEDVNTDPRRATRLLDGFDPTLLTHLGRSYDSFTELVDVAIDMEQRLCQAHEDQQKKRLASTPPSSPSQRPRVEHQLPPQMYYLEEPPQQEQHSGPQQPPSSCSAPPRPPSSVPLSKPSVGSPCLTCGKAGHSSRTCRTRQKTPGSVPTNKDKNSAPKLGQLQYSQLEQVPESEPVLAGTFLVNDHPTIVLFDSGASFTFISKEYALKHGYELTELKQKYRITAAGSSISTNHIVRDLRLQVGSESLFISPLVLPRLGIDVILGMDWLKQHNAMIDVGSRTVQLRSSSGTDVVIHVPLHKHVSHTVNIAEAQTEAQAIAKISVACDYPDVFPEELPGLPLDRDVEFRIDLVPCTAPVSKRPYRMAPDELKELKTQLQEQLDKGFIRPSSSPWGCPALFVEKKDQGGKRLCVDYRPLNAVTVKNKYPLPQIDILFDQLGGATVFSKIDLRSGYHQIKVREEDIPKTTFSTRYGLYEYLVMSFGLTNALAFFMYLMNSVFMNKLDKFVVVFIDDILVYSKNEKEHEEHLRIVLSRLREHKLYAKFSKCAFWLKEVAFLGHILSAKGVAVDPSKVEDVLNWKQPQTVTEIRSFLGLASYYRRFIKDFSRISKPMTALTQKNAKFAWSQKYEEAFGTLKKLLTSAPVLAQPDITKPFDVYCDASGSGLGCVLMQEGRVIAYASSQLRKHEVNYPTHDLELLAVVYALKKWRHYLLGNTCHIYTDHKSLKYIFTQPELNIRQRRWLELIKDYDLEVHYRPGKANVVADALSRKAHCNFIEARPTVRVLCCEIGEVELPTVLEAEFFHLVLEPTIKDQIIAAQKQDKGMAHIREGLDEKKRACFTLDDQGVLWFKNRLVVPKDMELRKKILDEAHTSMFTMHPGSNKMYQDLKQKFWWTRMKREIAKYMSECDVCQRVKADHLKPAGTLQPLTVPAWKWEDVHMDFIVGLPRTQKGYDSIWVIIDRFTKSAHFLSVKTHYTAATYVEIYISRIVSLHGVPQTITSDRGSLFVSRFWEHLQTALGTKLIRSSAYHPQTSGQVERVNQILEDMLRACALTYSTKWDECLPLAEFAYNNSYQKSLEMAPFEALYGRRCRTPLNWSEPGERVTFGPDLVTQAEEQVKFIHDNLKRAQSRQKSYSDKRRRPLVFEKDDHVYLKVSPMKGVHQFGVKGKLAPRYVGPFKITEQCGPVAYRLELPPHLAAVHDVFHVSQLKKCLRVPGEIVDTSQIQIQPDLTYEERPRRILDQKQRSTRRRNINFYKVQWSNHSEEEATWEQEKFLQTKYPDF</sequence>